<feature type="region of interest" description="Disordered" evidence="1">
    <location>
        <begin position="77"/>
        <end position="102"/>
    </location>
</feature>
<dbReference type="Proteomes" id="UP000253426">
    <property type="component" value="Unassembled WGS sequence"/>
</dbReference>
<dbReference type="EMBL" id="QNRR01000004">
    <property type="protein sequence ID" value="RBP44297.1"/>
    <property type="molecule type" value="Genomic_DNA"/>
</dbReference>
<reference evidence="2 3" key="1">
    <citation type="submission" date="2018-06" db="EMBL/GenBank/DDBJ databases">
        <title>Genomic Encyclopedia of Type Strains, Phase IV (KMG-IV): sequencing the most valuable type-strain genomes for metagenomic binning, comparative biology and taxonomic classification.</title>
        <authorList>
            <person name="Goeker M."/>
        </authorList>
    </citation>
    <scope>NUCLEOTIDE SEQUENCE [LARGE SCALE GENOMIC DNA]</scope>
    <source>
        <strain evidence="2 3">DSM 25532</strain>
    </source>
</reference>
<accession>A0A366HMD3</accession>
<proteinExistence type="predicted"/>
<evidence type="ECO:0000256" key="1">
    <source>
        <dbReference type="SAM" id="MobiDB-lite"/>
    </source>
</evidence>
<evidence type="ECO:0000313" key="2">
    <source>
        <dbReference type="EMBL" id="RBP44297.1"/>
    </source>
</evidence>
<keyword evidence="3" id="KW-1185">Reference proteome</keyword>
<comment type="caution">
    <text evidence="2">The sequence shown here is derived from an EMBL/GenBank/DDBJ whole genome shotgun (WGS) entry which is preliminary data.</text>
</comment>
<evidence type="ECO:0000313" key="3">
    <source>
        <dbReference type="Proteomes" id="UP000253426"/>
    </source>
</evidence>
<dbReference type="RefSeq" id="WP_113958717.1">
    <property type="nucleotide sequence ID" value="NZ_QNRR01000004.1"/>
</dbReference>
<organism evidence="2 3">
    <name type="scientific">Roseimicrobium gellanilyticum</name>
    <dbReference type="NCBI Taxonomy" id="748857"/>
    <lineage>
        <taxon>Bacteria</taxon>
        <taxon>Pseudomonadati</taxon>
        <taxon>Verrucomicrobiota</taxon>
        <taxon>Verrucomicrobiia</taxon>
        <taxon>Verrucomicrobiales</taxon>
        <taxon>Verrucomicrobiaceae</taxon>
        <taxon>Roseimicrobium</taxon>
    </lineage>
</organism>
<gene>
    <name evidence="2" type="ORF">DES53_104116</name>
</gene>
<sequence>MKLVSFIGLAVFMTAVVISIRASMAAEPVDAYVTPVPTTPQGTSAAILPPGTYHAVTPGGVRLSGWVHSPYASQFPMPTKTPSASPKAKMPQRDPGLRFVPVQPQFPTLVRPGK</sequence>
<dbReference type="AlphaFoldDB" id="A0A366HMD3"/>
<name>A0A366HMD3_9BACT</name>
<protein>
    <submittedName>
        <fullName evidence="2">Uncharacterized protein</fullName>
    </submittedName>
</protein>